<accession>A0AAD6ZGP1</accession>
<dbReference type="Gene3D" id="1.20.1250.20">
    <property type="entry name" value="MFS general substrate transporter like domains"/>
    <property type="match status" value="1"/>
</dbReference>
<protein>
    <submittedName>
        <fullName evidence="7">Major facilitator superfamily domain-containing protein</fullName>
    </submittedName>
</protein>
<dbReference type="GO" id="GO:0015355">
    <property type="term" value="F:secondary active monocarboxylate transmembrane transporter activity"/>
    <property type="evidence" value="ECO:0007669"/>
    <property type="project" value="TreeGrafter"/>
</dbReference>
<name>A0AAD6ZGP1_9AGAR</name>
<dbReference type="InterPro" id="IPR036259">
    <property type="entry name" value="MFS_trans_sf"/>
</dbReference>
<dbReference type="PANTHER" id="PTHR23508:SF10">
    <property type="entry name" value="CARBOXYLIC ACID TRANSPORTER PROTEIN HOMOLOG"/>
    <property type="match status" value="1"/>
</dbReference>
<reference evidence="7" key="1">
    <citation type="submission" date="2023-03" db="EMBL/GenBank/DDBJ databases">
        <title>Massive genome expansion in bonnet fungi (Mycena s.s.) driven by repeated elements and novel gene families across ecological guilds.</title>
        <authorList>
            <consortium name="Lawrence Berkeley National Laboratory"/>
            <person name="Harder C.B."/>
            <person name="Miyauchi S."/>
            <person name="Viragh M."/>
            <person name="Kuo A."/>
            <person name="Thoen E."/>
            <person name="Andreopoulos B."/>
            <person name="Lu D."/>
            <person name="Skrede I."/>
            <person name="Drula E."/>
            <person name="Henrissat B."/>
            <person name="Morin E."/>
            <person name="Kohler A."/>
            <person name="Barry K."/>
            <person name="LaButti K."/>
            <person name="Morin E."/>
            <person name="Salamov A."/>
            <person name="Lipzen A."/>
            <person name="Mereny Z."/>
            <person name="Hegedus B."/>
            <person name="Baldrian P."/>
            <person name="Stursova M."/>
            <person name="Weitz H."/>
            <person name="Taylor A."/>
            <person name="Grigoriev I.V."/>
            <person name="Nagy L.G."/>
            <person name="Martin F."/>
            <person name="Kauserud H."/>
        </authorList>
    </citation>
    <scope>NUCLEOTIDE SEQUENCE</scope>
    <source>
        <strain evidence="7">CBHHK002</strain>
    </source>
</reference>
<dbReference type="Proteomes" id="UP001218218">
    <property type="component" value="Unassembled WGS sequence"/>
</dbReference>
<evidence type="ECO:0000256" key="1">
    <source>
        <dbReference type="ARBA" id="ARBA00004141"/>
    </source>
</evidence>
<dbReference type="EMBL" id="JARIHO010000051">
    <property type="protein sequence ID" value="KAJ7321395.1"/>
    <property type="molecule type" value="Genomic_DNA"/>
</dbReference>
<comment type="subcellular location">
    <subcellularLocation>
        <location evidence="1">Membrane</location>
        <topology evidence="1">Multi-pass membrane protein</topology>
    </subcellularLocation>
</comment>
<dbReference type="PROSITE" id="PS51257">
    <property type="entry name" value="PROKAR_LIPOPROTEIN"/>
    <property type="match status" value="1"/>
</dbReference>
<gene>
    <name evidence="7" type="ORF">DFH08DRAFT_1034008</name>
</gene>
<dbReference type="AlphaFoldDB" id="A0AAD6ZGP1"/>
<feature type="compositionally biased region" description="Basic and acidic residues" evidence="5">
    <location>
        <begin position="281"/>
        <end position="293"/>
    </location>
</feature>
<organism evidence="7 8">
    <name type="scientific">Mycena albidolilacea</name>
    <dbReference type="NCBI Taxonomy" id="1033008"/>
    <lineage>
        <taxon>Eukaryota</taxon>
        <taxon>Fungi</taxon>
        <taxon>Dikarya</taxon>
        <taxon>Basidiomycota</taxon>
        <taxon>Agaricomycotina</taxon>
        <taxon>Agaricomycetes</taxon>
        <taxon>Agaricomycetidae</taxon>
        <taxon>Agaricales</taxon>
        <taxon>Marasmiineae</taxon>
        <taxon>Mycenaceae</taxon>
        <taxon>Mycena</taxon>
    </lineage>
</organism>
<keyword evidence="3 6" id="KW-1133">Transmembrane helix</keyword>
<keyword evidence="2 6" id="KW-0812">Transmembrane</keyword>
<feature type="compositionally biased region" description="Basic and acidic residues" evidence="5">
    <location>
        <begin position="257"/>
        <end position="271"/>
    </location>
</feature>
<dbReference type="PANTHER" id="PTHR23508">
    <property type="entry name" value="CARBOXYLIC ACID TRANSPORTER PROTEIN HOMOLOG"/>
    <property type="match status" value="1"/>
</dbReference>
<feature type="transmembrane region" description="Helical" evidence="6">
    <location>
        <begin position="132"/>
        <end position="151"/>
    </location>
</feature>
<evidence type="ECO:0000256" key="5">
    <source>
        <dbReference type="SAM" id="MobiDB-lite"/>
    </source>
</evidence>
<dbReference type="GO" id="GO:0005886">
    <property type="term" value="C:plasma membrane"/>
    <property type="evidence" value="ECO:0007669"/>
    <property type="project" value="TreeGrafter"/>
</dbReference>
<evidence type="ECO:0000313" key="8">
    <source>
        <dbReference type="Proteomes" id="UP001218218"/>
    </source>
</evidence>
<keyword evidence="8" id="KW-1185">Reference proteome</keyword>
<keyword evidence="4 6" id="KW-0472">Membrane</keyword>
<sequence>MHVGWRSLFWTAAGIGVFGGCLCALLPESRILVKTRLAAESHAVISEAQKMRLLLRGTSAMPKKHWALCMYAVLLTGFNFLSHGSQDLYPTHTQKTKGPTRTRRTIIWNWGVISSGAFSGWISQFLGRRNTIVAFTLLTAVFILSSFSGLARRARSVQFGVQGAWGIIPIHLAEMAPPAFHATFPGVTYQLASMVSSASAQIKATGGEHLKTTIKDMVVPDYANVQGVFIGVVAVFVPFITIIRPEGTTARASRGTDAGRRIDRRQPRAPRDGALGARSAGENEKASEERSSTEKPAAAPTTATAA</sequence>
<evidence type="ECO:0000313" key="7">
    <source>
        <dbReference type="EMBL" id="KAJ7321395.1"/>
    </source>
</evidence>
<evidence type="ECO:0000256" key="2">
    <source>
        <dbReference type="ARBA" id="ARBA00022692"/>
    </source>
</evidence>
<evidence type="ECO:0000256" key="3">
    <source>
        <dbReference type="ARBA" id="ARBA00022989"/>
    </source>
</evidence>
<comment type="caution">
    <text evidence="7">The sequence shown here is derived from an EMBL/GenBank/DDBJ whole genome shotgun (WGS) entry which is preliminary data.</text>
</comment>
<feature type="compositionally biased region" description="Low complexity" evidence="5">
    <location>
        <begin position="296"/>
        <end position="306"/>
    </location>
</feature>
<evidence type="ECO:0000256" key="6">
    <source>
        <dbReference type="SAM" id="Phobius"/>
    </source>
</evidence>
<dbReference type="GO" id="GO:0035879">
    <property type="term" value="P:plasma membrane lactate transport"/>
    <property type="evidence" value="ECO:0007669"/>
    <property type="project" value="TreeGrafter"/>
</dbReference>
<feature type="region of interest" description="Disordered" evidence="5">
    <location>
        <begin position="249"/>
        <end position="306"/>
    </location>
</feature>
<evidence type="ECO:0000256" key="4">
    <source>
        <dbReference type="ARBA" id="ARBA00023136"/>
    </source>
</evidence>
<dbReference type="SUPFAM" id="SSF103473">
    <property type="entry name" value="MFS general substrate transporter"/>
    <property type="match status" value="1"/>
</dbReference>
<feature type="transmembrane region" description="Helical" evidence="6">
    <location>
        <begin position="106"/>
        <end position="126"/>
    </location>
</feature>
<proteinExistence type="predicted"/>